<dbReference type="RefSeq" id="WP_089827440.1">
    <property type="nucleotide sequence ID" value="NZ_FODV01000021.1"/>
</dbReference>
<keyword evidence="1" id="KW-0472">Membrane</keyword>
<dbReference type="Proteomes" id="UP000199126">
    <property type="component" value="Unassembled WGS sequence"/>
</dbReference>
<evidence type="ECO:0000256" key="1">
    <source>
        <dbReference type="SAM" id="Phobius"/>
    </source>
</evidence>
<evidence type="ECO:0000313" key="2">
    <source>
        <dbReference type="EMBL" id="SEP20763.1"/>
    </source>
</evidence>
<keyword evidence="1" id="KW-0812">Transmembrane</keyword>
<protein>
    <submittedName>
        <fullName evidence="2">Uncharacterized protein</fullName>
    </submittedName>
</protein>
<gene>
    <name evidence="2" type="ORF">SAMN04487948_12157</name>
</gene>
<name>A0A1H8VZT3_9EURY</name>
<dbReference type="AlphaFoldDB" id="A0A1H8VZT3"/>
<keyword evidence="3" id="KW-1185">Reference proteome</keyword>
<organism evidence="2 3">
    <name type="scientific">Halogranum amylolyticum</name>
    <dbReference type="NCBI Taxonomy" id="660520"/>
    <lineage>
        <taxon>Archaea</taxon>
        <taxon>Methanobacteriati</taxon>
        <taxon>Methanobacteriota</taxon>
        <taxon>Stenosarchaea group</taxon>
        <taxon>Halobacteria</taxon>
        <taxon>Halobacteriales</taxon>
        <taxon>Haloferacaceae</taxon>
    </lineage>
</organism>
<proteinExistence type="predicted"/>
<dbReference type="EMBL" id="FODV01000021">
    <property type="protein sequence ID" value="SEP20763.1"/>
    <property type="molecule type" value="Genomic_DNA"/>
</dbReference>
<feature type="transmembrane region" description="Helical" evidence="1">
    <location>
        <begin position="12"/>
        <end position="36"/>
    </location>
</feature>
<evidence type="ECO:0000313" key="3">
    <source>
        <dbReference type="Proteomes" id="UP000199126"/>
    </source>
</evidence>
<keyword evidence="1" id="KW-1133">Transmembrane helix</keyword>
<accession>A0A1H8VZT3</accession>
<sequence>MVGSRTLTALAGLLASLVVSVVAYVYFDTFLLFLFLPFVPFLFRRRGSTGDSPRPKQCPVCGFRTRDPEYHNCPRDGTELVDAADDR</sequence>
<dbReference type="OrthoDB" id="239588at2157"/>
<reference evidence="3" key="1">
    <citation type="submission" date="2016-10" db="EMBL/GenBank/DDBJ databases">
        <authorList>
            <person name="Varghese N."/>
            <person name="Submissions S."/>
        </authorList>
    </citation>
    <scope>NUCLEOTIDE SEQUENCE [LARGE SCALE GENOMIC DNA]</scope>
    <source>
        <strain evidence="3">CGMCC 1.10121</strain>
    </source>
</reference>